<keyword evidence="2" id="KW-1185">Reference proteome</keyword>
<dbReference type="Proteomes" id="UP001054252">
    <property type="component" value="Unassembled WGS sequence"/>
</dbReference>
<evidence type="ECO:0000313" key="2">
    <source>
        <dbReference type="Proteomes" id="UP001054252"/>
    </source>
</evidence>
<dbReference type="EMBL" id="BPVZ01000019">
    <property type="protein sequence ID" value="GKV02832.1"/>
    <property type="molecule type" value="Genomic_DNA"/>
</dbReference>
<dbReference type="AlphaFoldDB" id="A0AAV5IVP7"/>
<protein>
    <submittedName>
        <fullName evidence="1">Uncharacterized protein</fullName>
    </submittedName>
</protein>
<gene>
    <name evidence="1" type="ORF">SLEP1_g15221</name>
</gene>
<proteinExistence type="predicted"/>
<comment type="caution">
    <text evidence="1">The sequence shown here is derived from an EMBL/GenBank/DDBJ whole genome shotgun (WGS) entry which is preliminary data.</text>
</comment>
<reference evidence="1 2" key="1">
    <citation type="journal article" date="2021" name="Commun. Biol.">
        <title>The genome of Shorea leprosula (Dipterocarpaceae) highlights the ecological relevance of drought in aseasonal tropical rainforests.</title>
        <authorList>
            <person name="Ng K.K.S."/>
            <person name="Kobayashi M.J."/>
            <person name="Fawcett J.A."/>
            <person name="Hatakeyama M."/>
            <person name="Paape T."/>
            <person name="Ng C.H."/>
            <person name="Ang C.C."/>
            <person name="Tnah L.H."/>
            <person name="Lee C.T."/>
            <person name="Nishiyama T."/>
            <person name="Sese J."/>
            <person name="O'Brien M.J."/>
            <person name="Copetti D."/>
            <person name="Mohd Noor M.I."/>
            <person name="Ong R.C."/>
            <person name="Putra M."/>
            <person name="Sireger I.Z."/>
            <person name="Indrioko S."/>
            <person name="Kosugi Y."/>
            <person name="Izuno A."/>
            <person name="Isagi Y."/>
            <person name="Lee S.L."/>
            <person name="Shimizu K.K."/>
        </authorList>
    </citation>
    <scope>NUCLEOTIDE SEQUENCE [LARGE SCALE GENOMIC DNA]</scope>
    <source>
        <strain evidence="1">214</strain>
    </source>
</reference>
<name>A0AAV5IVP7_9ROSI</name>
<organism evidence="1 2">
    <name type="scientific">Rubroshorea leprosula</name>
    <dbReference type="NCBI Taxonomy" id="152421"/>
    <lineage>
        <taxon>Eukaryota</taxon>
        <taxon>Viridiplantae</taxon>
        <taxon>Streptophyta</taxon>
        <taxon>Embryophyta</taxon>
        <taxon>Tracheophyta</taxon>
        <taxon>Spermatophyta</taxon>
        <taxon>Magnoliopsida</taxon>
        <taxon>eudicotyledons</taxon>
        <taxon>Gunneridae</taxon>
        <taxon>Pentapetalae</taxon>
        <taxon>rosids</taxon>
        <taxon>malvids</taxon>
        <taxon>Malvales</taxon>
        <taxon>Dipterocarpaceae</taxon>
        <taxon>Rubroshorea</taxon>
    </lineage>
</organism>
<evidence type="ECO:0000313" key="1">
    <source>
        <dbReference type="EMBL" id="GKV02832.1"/>
    </source>
</evidence>
<accession>A0AAV5IVP7</accession>
<sequence length="133" mass="14288">MLRTTLPVAPSSSSTHCLSICKPSMWSPSPNFSSTLINGDDTSASNSNNPSRRLILFQLGIDNREELQAACGLDGLGETCLYELRFDDLRDHGSVVVAVDEHSPQCHVGDDGPDCAQLADLYCRGFLSIDGDG</sequence>